<evidence type="ECO:0000313" key="4">
    <source>
        <dbReference type="Proteomes" id="UP000198940"/>
    </source>
</evidence>
<comment type="caution">
    <text evidence="2">The sequence shown here is derived from an EMBL/GenBank/DDBJ whole genome shotgun (WGS) entry which is preliminary data.</text>
</comment>
<accession>A0A1M6RDW6</accession>
<proteinExistence type="predicted"/>
<dbReference type="AlphaFoldDB" id="A0A1M6RDW6"/>
<dbReference type="Proteomes" id="UP000198940">
    <property type="component" value="Unassembled WGS sequence"/>
</dbReference>
<dbReference type="PROSITE" id="PS51257">
    <property type="entry name" value="PROKAR_LIPOPROTEIN"/>
    <property type="match status" value="1"/>
</dbReference>
<evidence type="ECO:0000313" key="3">
    <source>
        <dbReference type="Proteomes" id="UP000184031"/>
    </source>
</evidence>
<gene>
    <name evidence="1" type="ORF">SAMN04487891_10248</name>
    <name evidence="2" type="ORF">SAMN05216293_0724</name>
</gene>
<dbReference type="STRING" id="1055723.SAMN05216293_0724"/>
<evidence type="ECO:0000313" key="1">
    <source>
        <dbReference type="EMBL" id="SFB75030.1"/>
    </source>
</evidence>
<dbReference type="RefSeq" id="WP_072876983.1">
    <property type="nucleotide sequence ID" value="NZ_FOKU01000002.1"/>
</dbReference>
<reference evidence="2 3" key="1">
    <citation type="submission" date="2016-11" db="EMBL/GenBank/DDBJ databases">
        <authorList>
            <person name="Varghese N."/>
            <person name="Submissions S."/>
        </authorList>
    </citation>
    <scope>NUCLEOTIDE SEQUENCE [LARGE SCALE GENOMIC DNA]</scope>
    <source>
        <strain evidence="2 3">CGMCC 1.12174</strain>
        <strain evidence="1 4">DSM 26351</strain>
    </source>
</reference>
<sequence length="201" mass="22520">MKNIVYTFLVFATLIWAMGCKDKEKQPPTVPQTTVQTVEKTEAVKTKEPKATVRINLDGKALPWGTLDTKLSTNVVLLDNGLQFRLNDTDNRSVLVNLYAPDFFDQIPMRITQQTSALAPEEVYKVKTQSRLEVVVPSERPVQGDAKILYEGHVTLEEYSPSALTVTFQGKGLPLGASKTQLFPMEGKIVLENFEIYDARN</sequence>
<organism evidence="2 3">
    <name type="scientific">Flagellimonas taeanensis</name>
    <dbReference type="NCBI Taxonomy" id="1005926"/>
    <lineage>
        <taxon>Bacteria</taxon>
        <taxon>Pseudomonadati</taxon>
        <taxon>Bacteroidota</taxon>
        <taxon>Flavobacteriia</taxon>
        <taxon>Flavobacteriales</taxon>
        <taxon>Flavobacteriaceae</taxon>
        <taxon>Flagellimonas</taxon>
    </lineage>
</organism>
<keyword evidence="4" id="KW-1185">Reference proteome</keyword>
<dbReference type="EMBL" id="FRAT01000002">
    <property type="protein sequence ID" value="SHK30639.1"/>
    <property type="molecule type" value="Genomic_DNA"/>
</dbReference>
<name>A0A1M6RDW6_9FLAO</name>
<protein>
    <submittedName>
        <fullName evidence="2">Uncharacterized protein</fullName>
    </submittedName>
</protein>
<dbReference type="EMBL" id="FOKU01000002">
    <property type="protein sequence ID" value="SFB75030.1"/>
    <property type="molecule type" value="Genomic_DNA"/>
</dbReference>
<evidence type="ECO:0000313" key="2">
    <source>
        <dbReference type="EMBL" id="SHK30639.1"/>
    </source>
</evidence>
<dbReference type="OrthoDB" id="1446991at2"/>
<dbReference type="Proteomes" id="UP000184031">
    <property type="component" value="Unassembled WGS sequence"/>
</dbReference>